<accession>A0A4R1B4B3</accession>
<dbReference type="SUPFAM" id="SSF56796">
    <property type="entry name" value="Dehydroquinate synthase-like"/>
    <property type="match status" value="1"/>
</dbReference>
<evidence type="ECO:0000256" key="12">
    <source>
        <dbReference type="ARBA" id="ARBA00022741"/>
    </source>
</evidence>
<dbReference type="PANTHER" id="PTHR43622:SF7">
    <property type="entry name" value="3-DEHYDROQUINATE SYNTHASE, CHLOROPLASTIC"/>
    <property type="match status" value="1"/>
</dbReference>
<keyword evidence="11 18" id="KW-0479">Metal-binding</keyword>
<feature type="binding site" evidence="18">
    <location>
        <begin position="105"/>
        <end position="109"/>
    </location>
    <ligand>
        <name>NAD(+)</name>
        <dbReference type="ChEBI" id="CHEBI:57540"/>
    </ligand>
</feature>
<evidence type="ECO:0000256" key="18">
    <source>
        <dbReference type="HAMAP-Rule" id="MF_00110"/>
    </source>
</evidence>
<dbReference type="PANTHER" id="PTHR43622">
    <property type="entry name" value="3-DEHYDROQUINATE SYNTHASE"/>
    <property type="match status" value="1"/>
</dbReference>
<evidence type="ECO:0000256" key="17">
    <source>
        <dbReference type="ARBA" id="ARBA00023285"/>
    </source>
</evidence>
<keyword evidence="22" id="KW-1185">Reference proteome</keyword>
<evidence type="ECO:0000256" key="1">
    <source>
        <dbReference type="ARBA" id="ARBA00001393"/>
    </source>
</evidence>
<comment type="cofactor">
    <cofactor evidence="2 18">
        <name>NAD(+)</name>
        <dbReference type="ChEBI" id="CHEBI:57540"/>
    </cofactor>
</comment>
<keyword evidence="10 18" id="KW-0028">Amino-acid biosynthesis</keyword>
<dbReference type="Gene3D" id="1.20.1090.10">
    <property type="entry name" value="Dehydroquinate synthase-like - alpha domain"/>
    <property type="match status" value="1"/>
</dbReference>
<dbReference type="EC" id="4.2.3.4" evidence="7 18"/>
<evidence type="ECO:0000256" key="7">
    <source>
        <dbReference type="ARBA" id="ARBA00013031"/>
    </source>
</evidence>
<evidence type="ECO:0000313" key="21">
    <source>
        <dbReference type="EMBL" id="TCJ05500.1"/>
    </source>
</evidence>
<dbReference type="Proteomes" id="UP000293846">
    <property type="component" value="Unassembled WGS sequence"/>
</dbReference>
<keyword evidence="13 18" id="KW-0862">Zinc</keyword>
<comment type="pathway">
    <text evidence="5 18">Metabolic intermediate biosynthesis; chorismate biosynthesis; chorismate from D-erythrose 4-phosphate and phosphoenolpyruvate: step 2/7.</text>
</comment>
<evidence type="ECO:0000256" key="10">
    <source>
        <dbReference type="ARBA" id="ARBA00022605"/>
    </source>
</evidence>
<keyword evidence="17 18" id="KW-0170">Cobalt</keyword>
<sequence length="360" mass="40403">MKQISIQTASKTYPVFVGTGVINQLRTFINNAFPSLSKIMIITDETVADLYLFDIQHALADFQTRLCIVPSGEKAKTFDVYYQCLTFALENKLDRKSLVIAFGGGAVGDLGGFVASTFMRGISFLQVPTTILAHDSAVGGKVAINHPAGKNMIGSFYQPEAVFYDLNFLESLPLHEKRSGFAEVIKHGLIHDSSFYFWLHNHIFSMEKLAVPDLSYMLARGIEIKRDFVSVDEREAGIRAFLNFGHTLAHAIEAEAGYGKWTHGEAVAVGMLFALQLSRKKAGLLFNHEHFKGWLKQLGYVTELPKEFALNKLLDRMKQDKKSIDQKVNFVLLKDIGSPISYEMTDEELLNELYIFQKGE</sequence>
<keyword evidence="14 18" id="KW-0520">NAD</keyword>
<dbReference type="UniPathway" id="UPA00053">
    <property type="reaction ID" value="UER00085"/>
</dbReference>
<comment type="cofactor">
    <cofactor evidence="3">
        <name>Zn(2+)</name>
        <dbReference type="ChEBI" id="CHEBI:29105"/>
    </cofactor>
</comment>
<dbReference type="InterPro" id="IPR030963">
    <property type="entry name" value="DHQ_synth_fam"/>
</dbReference>
<dbReference type="GO" id="GO:0005737">
    <property type="term" value="C:cytoplasm"/>
    <property type="evidence" value="ECO:0007669"/>
    <property type="project" value="UniProtKB-SubCell"/>
</dbReference>
<dbReference type="GO" id="GO:0000166">
    <property type="term" value="F:nucleotide binding"/>
    <property type="evidence" value="ECO:0007669"/>
    <property type="project" value="UniProtKB-KW"/>
</dbReference>
<reference evidence="21 22" key="1">
    <citation type="submission" date="2019-03" db="EMBL/GenBank/DDBJ databases">
        <authorList>
            <person name="Jensen L."/>
            <person name="Storgaard J."/>
            <person name="Sulaj E."/>
            <person name="Schramm A."/>
            <person name="Marshall I.P.G."/>
        </authorList>
    </citation>
    <scope>NUCLEOTIDE SEQUENCE [LARGE SCALE GENOMIC DNA]</scope>
    <source>
        <strain evidence="21 22">2017H2G3</strain>
    </source>
</reference>
<comment type="catalytic activity">
    <reaction evidence="1 18">
        <text>7-phospho-2-dehydro-3-deoxy-D-arabino-heptonate = 3-dehydroquinate + phosphate</text>
        <dbReference type="Rhea" id="RHEA:21968"/>
        <dbReference type="ChEBI" id="CHEBI:32364"/>
        <dbReference type="ChEBI" id="CHEBI:43474"/>
        <dbReference type="ChEBI" id="CHEBI:58394"/>
        <dbReference type="EC" id="4.2.3.4"/>
    </reaction>
</comment>
<feature type="binding site" evidence="18">
    <location>
        <position position="141"/>
    </location>
    <ligand>
        <name>NAD(+)</name>
        <dbReference type="ChEBI" id="CHEBI:57540"/>
    </ligand>
</feature>
<keyword evidence="15 18" id="KW-0057">Aromatic amino acid biosynthesis</keyword>
<dbReference type="RefSeq" id="WP_131236296.1">
    <property type="nucleotide sequence ID" value="NZ_SJTH01000004.1"/>
</dbReference>
<evidence type="ECO:0000256" key="6">
    <source>
        <dbReference type="ARBA" id="ARBA00005412"/>
    </source>
</evidence>
<dbReference type="STRING" id="1742358.GCA_001439605_05052"/>
<dbReference type="OrthoDB" id="9806583at2"/>
<evidence type="ECO:0000256" key="5">
    <source>
        <dbReference type="ARBA" id="ARBA00004661"/>
    </source>
</evidence>
<feature type="binding site" evidence="18">
    <location>
        <position position="183"/>
    </location>
    <ligand>
        <name>Zn(2+)</name>
        <dbReference type="ChEBI" id="CHEBI:29105"/>
    </ligand>
</feature>
<dbReference type="PIRSF" id="PIRSF001455">
    <property type="entry name" value="DHQ_synth"/>
    <property type="match status" value="1"/>
</dbReference>
<feature type="binding site" evidence="18">
    <location>
        <begin position="71"/>
        <end position="76"/>
    </location>
    <ligand>
        <name>NAD(+)</name>
        <dbReference type="ChEBI" id="CHEBI:57540"/>
    </ligand>
</feature>
<evidence type="ECO:0000256" key="8">
    <source>
        <dbReference type="ARBA" id="ARBA00017684"/>
    </source>
</evidence>
<feature type="domain" description="3-dehydroquinate synthase N-terminal" evidence="19">
    <location>
        <begin position="67"/>
        <end position="177"/>
    </location>
</feature>
<comment type="function">
    <text evidence="18">Catalyzes the conversion of 3-deoxy-D-arabino-heptulosonate 7-phosphate (DAHP) to dehydroquinate (DHQ).</text>
</comment>
<protein>
    <recommendedName>
        <fullName evidence="8 18">3-dehydroquinate synthase</fullName>
        <shortName evidence="18">DHQS</shortName>
        <ecNumber evidence="7 18">4.2.3.4</ecNumber>
    </recommendedName>
</protein>
<dbReference type="Pfam" id="PF24621">
    <property type="entry name" value="DHQS_C"/>
    <property type="match status" value="1"/>
</dbReference>
<dbReference type="GO" id="GO:0046872">
    <property type="term" value="F:metal ion binding"/>
    <property type="evidence" value="ECO:0007669"/>
    <property type="project" value="UniProtKB-KW"/>
</dbReference>
<dbReference type="InterPro" id="IPR016037">
    <property type="entry name" value="DHQ_synth_AroB"/>
</dbReference>
<dbReference type="NCBIfam" id="TIGR01357">
    <property type="entry name" value="aroB"/>
    <property type="match status" value="1"/>
</dbReference>
<dbReference type="GO" id="GO:0009423">
    <property type="term" value="P:chorismate biosynthetic process"/>
    <property type="evidence" value="ECO:0007669"/>
    <property type="project" value="UniProtKB-UniRule"/>
</dbReference>
<comment type="similarity">
    <text evidence="6 18">Belongs to the sugar phosphate cyclases superfamily. Dehydroquinate synthase family.</text>
</comment>
<dbReference type="AlphaFoldDB" id="A0A4R1B4B3"/>
<keyword evidence="16 18" id="KW-0456">Lyase</keyword>
<evidence type="ECO:0000256" key="3">
    <source>
        <dbReference type="ARBA" id="ARBA00001947"/>
    </source>
</evidence>
<comment type="subcellular location">
    <subcellularLocation>
        <location evidence="4 18">Cytoplasm</location>
    </subcellularLocation>
</comment>
<feature type="binding site" evidence="18">
    <location>
        <position position="246"/>
    </location>
    <ligand>
        <name>Zn(2+)</name>
        <dbReference type="ChEBI" id="CHEBI:29105"/>
    </ligand>
</feature>
<evidence type="ECO:0000256" key="2">
    <source>
        <dbReference type="ARBA" id="ARBA00001911"/>
    </source>
</evidence>
<evidence type="ECO:0000259" key="20">
    <source>
        <dbReference type="Pfam" id="PF24621"/>
    </source>
</evidence>
<dbReference type="FunFam" id="3.40.50.1970:FF:000007">
    <property type="entry name" value="Pentafunctional AROM polypeptide"/>
    <property type="match status" value="1"/>
</dbReference>
<dbReference type="GO" id="GO:0009073">
    <property type="term" value="P:aromatic amino acid family biosynthetic process"/>
    <property type="evidence" value="ECO:0007669"/>
    <property type="project" value="UniProtKB-KW"/>
</dbReference>
<comment type="cofactor">
    <cofactor evidence="18">
        <name>Co(2+)</name>
        <dbReference type="ChEBI" id="CHEBI:48828"/>
    </cofactor>
    <cofactor evidence="18">
        <name>Zn(2+)</name>
        <dbReference type="ChEBI" id="CHEBI:29105"/>
    </cofactor>
    <text evidence="18">Binds 1 divalent metal cation per subunit. Can use either Co(2+) or Zn(2+).</text>
</comment>
<name>A0A4R1B4B3_9BACI</name>
<evidence type="ECO:0000256" key="15">
    <source>
        <dbReference type="ARBA" id="ARBA00023141"/>
    </source>
</evidence>
<comment type="caution">
    <text evidence="18">Lacks conserved residue(s) required for the propagation of feature annotation.</text>
</comment>
<dbReference type="GO" id="GO:0003856">
    <property type="term" value="F:3-dehydroquinate synthase activity"/>
    <property type="evidence" value="ECO:0007669"/>
    <property type="project" value="UniProtKB-UniRule"/>
</dbReference>
<evidence type="ECO:0000256" key="9">
    <source>
        <dbReference type="ARBA" id="ARBA00022490"/>
    </source>
</evidence>
<evidence type="ECO:0000259" key="19">
    <source>
        <dbReference type="Pfam" id="PF01761"/>
    </source>
</evidence>
<evidence type="ECO:0000313" key="22">
    <source>
        <dbReference type="Proteomes" id="UP000293846"/>
    </source>
</evidence>
<evidence type="ECO:0000256" key="11">
    <source>
        <dbReference type="ARBA" id="ARBA00022723"/>
    </source>
</evidence>
<evidence type="ECO:0000256" key="14">
    <source>
        <dbReference type="ARBA" id="ARBA00023027"/>
    </source>
</evidence>
<keyword evidence="9 18" id="KW-0963">Cytoplasm</keyword>
<dbReference type="CDD" id="cd08195">
    <property type="entry name" value="DHQS"/>
    <property type="match status" value="1"/>
</dbReference>
<dbReference type="GO" id="GO:0008652">
    <property type="term" value="P:amino acid biosynthetic process"/>
    <property type="evidence" value="ECO:0007669"/>
    <property type="project" value="UniProtKB-KW"/>
</dbReference>
<dbReference type="HAMAP" id="MF_00110">
    <property type="entry name" value="DHQ_synthase"/>
    <property type="match status" value="1"/>
</dbReference>
<dbReference type="InterPro" id="IPR056179">
    <property type="entry name" value="DHQS_C"/>
</dbReference>
<feature type="binding site" evidence="18">
    <location>
        <position position="263"/>
    </location>
    <ligand>
        <name>Zn(2+)</name>
        <dbReference type="ChEBI" id="CHEBI:29105"/>
    </ligand>
</feature>
<dbReference type="InterPro" id="IPR050071">
    <property type="entry name" value="Dehydroquinate_synthase"/>
</dbReference>
<dbReference type="Gene3D" id="3.40.50.1970">
    <property type="match status" value="1"/>
</dbReference>
<keyword evidence="12 18" id="KW-0547">Nucleotide-binding</keyword>
<comment type="caution">
    <text evidence="21">The sequence shown here is derived from an EMBL/GenBank/DDBJ whole genome shotgun (WGS) entry which is preliminary data.</text>
</comment>
<evidence type="ECO:0000256" key="13">
    <source>
        <dbReference type="ARBA" id="ARBA00022833"/>
    </source>
</evidence>
<proteinExistence type="inferred from homology"/>
<dbReference type="InterPro" id="IPR030960">
    <property type="entry name" value="DHQS/DOIS_N"/>
</dbReference>
<feature type="binding site" evidence="18">
    <location>
        <position position="150"/>
    </location>
    <ligand>
        <name>NAD(+)</name>
        <dbReference type="ChEBI" id="CHEBI:57540"/>
    </ligand>
</feature>
<feature type="binding site" evidence="18">
    <location>
        <begin position="129"/>
        <end position="130"/>
    </location>
    <ligand>
        <name>NAD(+)</name>
        <dbReference type="ChEBI" id="CHEBI:57540"/>
    </ligand>
</feature>
<dbReference type="Pfam" id="PF01761">
    <property type="entry name" value="DHQ_synthase"/>
    <property type="match status" value="1"/>
</dbReference>
<gene>
    <name evidence="18" type="primary">aroB</name>
    <name evidence="21" type="ORF">E0Y62_04955</name>
</gene>
<evidence type="ECO:0000256" key="16">
    <source>
        <dbReference type="ARBA" id="ARBA00023239"/>
    </source>
</evidence>
<dbReference type="EMBL" id="SJTH01000004">
    <property type="protein sequence ID" value="TCJ05500.1"/>
    <property type="molecule type" value="Genomic_DNA"/>
</dbReference>
<feature type="domain" description="3-dehydroquinate synthase C-terminal" evidence="20">
    <location>
        <begin position="180"/>
        <end position="323"/>
    </location>
</feature>
<organism evidence="21 22">
    <name type="scientific">Cytobacillus praedii</name>
    <dbReference type="NCBI Taxonomy" id="1742358"/>
    <lineage>
        <taxon>Bacteria</taxon>
        <taxon>Bacillati</taxon>
        <taxon>Bacillota</taxon>
        <taxon>Bacilli</taxon>
        <taxon>Bacillales</taxon>
        <taxon>Bacillaceae</taxon>
        <taxon>Cytobacillus</taxon>
    </lineage>
</organism>
<evidence type="ECO:0000256" key="4">
    <source>
        <dbReference type="ARBA" id="ARBA00004496"/>
    </source>
</evidence>